<organism evidence="1 2">
    <name type="scientific">Streblomastix strix</name>
    <dbReference type="NCBI Taxonomy" id="222440"/>
    <lineage>
        <taxon>Eukaryota</taxon>
        <taxon>Metamonada</taxon>
        <taxon>Preaxostyla</taxon>
        <taxon>Oxymonadida</taxon>
        <taxon>Streblomastigidae</taxon>
        <taxon>Streblomastix</taxon>
    </lineage>
</organism>
<dbReference type="AlphaFoldDB" id="A0A5J4UN05"/>
<reference evidence="1 2" key="1">
    <citation type="submission" date="2019-03" db="EMBL/GenBank/DDBJ databases">
        <title>Single cell metagenomics reveals metabolic interactions within the superorganism composed of flagellate Streblomastix strix and complex community of Bacteroidetes bacteria on its surface.</title>
        <authorList>
            <person name="Treitli S.C."/>
            <person name="Kolisko M."/>
            <person name="Husnik F."/>
            <person name="Keeling P."/>
            <person name="Hampl V."/>
        </authorList>
    </citation>
    <scope>NUCLEOTIDE SEQUENCE [LARGE SCALE GENOMIC DNA]</scope>
    <source>
        <strain evidence="1">ST1C</strain>
    </source>
</reference>
<dbReference type="EMBL" id="SNRW01014737">
    <property type="protein sequence ID" value="KAA6371145.1"/>
    <property type="molecule type" value="Genomic_DNA"/>
</dbReference>
<sequence length="112" mass="12510">MIEVDVNQFGIMLTMKFSDDLLYDCAVYDLKEGDPGVCGDLVVRVAYLTPDVTGDDLTIFQAYLVCGICELYPYQLLPPYYYGDICIYWFSSTCVNKPAAALKAETFGVLNC</sequence>
<accession>A0A5J4UN05</accession>
<name>A0A5J4UN05_9EUKA</name>
<comment type="caution">
    <text evidence="1">The sequence shown here is derived from an EMBL/GenBank/DDBJ whole genome shotgun (WGS) entry which is preliminary data.</text>
</comment>
<protein>
    <submittedName>
        <fullName evidence="1">Uncharacterized protein</fullName>
    </submittedName>
</protein>
<evidence type="ECO:0000313" key="1">
    <source>
        <dbReference type="EMBL" id="KAA6371145.1"/>
    </source>
</evidence>
<evidence type="ECO:0000313" key="2">
    <source>
        <dbReference type="Proteomes" id="UP000324800"/>
    </source>
</evidence>
<dbReference type="Proteomes" id="UP000324800">
    <property type="component" value="Unassembled WGS sequence"/>
</dbReference>
<gene>
    <name evidence="1" type="ORF">EZS28_033329</name>
</gene>
<proteinExistence type="predicted"/>